<evidence type="ECO:0000256" key="6">
    <source>
        <dbReference type="ARBA" id="ARBA00023014"/>
    </source>
</evidence>
<dbReference type="PANTHER" id="PTHR36923">
    <property type="entry name" value="FERREDOXIN"/>
    <property type="match status" value="1"/>
</dbReference>
<evidence type="ECO:0000256" key="4">
    <source>
        <dbReference type="ARBA" id="ARBA00022982"/>
    </source>
</evidence>
<evidence type="ECO:0000256" key="1">
    <source>
        <dbReference type="ARBA" id="ARBA00001927"/>
    </source>
</evidence>
<reference evidence="8 9" key="1">
    <citation type="submission" date="2021-01" db="EMBL/GenBank/DDBJ databases">
        <title>Whole genome shotgun sequence of Verrucosispora andamanensis NBRC 109075.</title>
        <authorList>
            <person name="Komaki H."/>
            <person name="Tamura T."/>
        </authorList>
    </citation>
    <scope>NUCLEOTIDE SEQUENCE [LARGE SCALE GENOMIC DNA]</scope>
    <source>
        <strain evidence="8 9">NBRC 109075</strain>
    </source>
</reference>
<keyword evidence="5" id="KW-0408">Iron</keyword>
<evidence type="ECO:0008006" key="10">
    <source>
        <dbReference type="Google" id="ProtNLM"/>
    </source>
</evidence>
<dbReference type="SUPFAM" id="SSF54862">
    <property type="entry name" value="4Fe-4S ferredoxins"/>
    <property type="match status" value="1"/>
</dbReference>
<dbReference type="Pfam" id="PF13459">
    <property type="entry name" value="Fer4_15"/>
    <property type="match status" value="1"/>
</dbReference>
<dbReference type="InterPro" id="IPR051269">
    <property type="entry name" value="Fe-S_cluster_ET"/>
</dbReference>
<keyword evidence="4" id="KW-0249">Electron transport</keyword>
<proteinExistence type="predicted"/>
<dbReference type="Proteomes" id="UP000647017">
    <property type="component" value="Unassembled WGS sequence"/>
</dbReference>
<evidence type="ECO:0000256" key="5">
    <source>
        <dbReference type="ARBA" id="ARBA00023004"/>
    </source>
</evidence>
<evidence type="ECO:0000256" key="3">
    <source>
        <dbReference type="ARBA" id="ARBA00022723"/>
    </source>
</evidence>
<organism evidence="8 9">
    <name type="scientific">Micromonospora andamanensis</name>
    <dbReference type="NCBI Taxonomy" id="1287068"/>
    <lineage>
        <taxon>Bacteria</taxon>
        <taxon>Bacillati</taxon>
        <taxon>Actinomycetota</taxon>
        <taxon>Actinomycetes</taxon>
        <taxon>Micromonosporales</taxon>
        <taxon>Micromonosporaceae</taxon>
        <taxon>Micromonospora</taxon>
    </lineage>
</organism>
<keyword evidence="2" id="KW-0813">Transport</keyword>
<dbReference type="EMBL" id="BOOZ01000009">
    <property type="protein sequence ID" value="GIJ08924.1"/>
    <property type="molecule type" value="Genomic_DNA"/>
</dbReference>
<dbReference type="Gene3D" id="3.30.70.20">
    <property type="match status" value="1"/>
</dbReference>
<evidence type="ECO:0000256" key="7">
    <source>
        <dbReference type="ARBA" id="ARBA00023291"/>
    </source>
</evidence>
<comment type="cofactor">
    <cofactor evidence="1">
        <name>[3Fe-4S] cluster</name>
        <dbReference type="ChEBI" id="CHEBI:21137"/>
    </cofactor>
</comment>
<keyword evidence="6" id="KW-0411">Iron-sulfur</keyword>
<protein>
    <recommendedName>
        <fullName evidence="10">Ferredoxin</fullName>
    </recommendedName>
</protein>
<keyword evidence="7" id="KW-0003">3Fe-4S</keyword>
<sequence>MDTDQCDSTGLCAAVAPEIFALGTDDMLVVRSPTVDPAQVPVAEAAVRACPKLAIELVER</sequence>
<keyword evidence="3" id="KW-0479">Metal-binding</keyword>
<name>A0ABQ4HTD6_9ACTN</name>
<accession>A0ABQ4HTD6</accession>
<evidence type="ECO:0000313" key="9">
    <source>
        <dbReference type="Proteomes" id="UP000647017"/>
    </source>
</evidence>
<evidence type="ECO:0000256" key="2">
    <source>
        <dbReference type="ARBA" id="ARBA00022448"/>
    </source>
</evidence>
<dbReference type="PANTHER" id="PTHR36923:SF3">
    <property type="entry name" value="FERREDOXIN"/>
    <property type="match status" value="1"/>
</dbReference>
<evidence type="ECO:0000313" key="8">
    <source>
        <dbReference type="EMBL" id="GIJ08924.1"/>
    </source>
</evidence>
<keyword evidence="9" id="KW-1185">Reference proteome</keyword>
<gene>
    <name evidence="8" type="ORF">Van01_21380</name>
</gene>
<comment type="caution">
    <text evidence="8">The sequence shown here is derived from an EMBL/GenBank/DDBJ whole genome shotgun (WGS) entry which is preliminary data.</text>
</comment>